<gene>
    <name evidence="1" type="ORF">HMPREF0628_1274</name>
</gene>
<dbReference type="EMBL" id="ADDO01000034">
    <property type="protein sequence ID" value="EFA90265.1"/>
    <property type="molecule type" value="Genomic_DNA"/>
</dbReference>
<reference evidence="1 2" key="1">
    <citation type="submission" date="2009-12" db="EMBL/GenBank/DDBJ databases">
        <title>Genome Sequence of Peptoniphilus lacrimalis 315-B.</title>
        <authorList>
            <person name="Durkin A.S."/>
            <person name="Madupu R."/>
            <person name="Torralba M."/>
            <person name="Methe B."/>
            <person name="Sutton G."/>
            <person name="Strausberg R.L."/>
            <person name="Nelson K.E."/>
        </authorList>
    </citation>
    <scope>NUCLEOTIDE SEQUENCE [LARGE SCALE GENOMIC DNA]</scope>
    <source>
        <strain evidence="1 2">315-B</strain>
    </source>
</reference>
<proteinExistence type="predicted"/>
<dbReference type="Proteomes" id="UP000005711">
    <property type="component" value="Unassembled WGS sequence"/>
</dbReference>
<evidence type="ECO:0000313" key="2">
    <source>
        <dbReference type="Proteomes" id="UP000005711"/>
    </source>
</evidence>
<protein>
    <submittedName>
        <fullName evidence="1">Uncharacterized protein</fullName>
    </submittedName>
</protein>
<name>D1VT95_9FIRM</name>
<sequence>MINKNANEKINVFGNEGKIMDFFNSIGNENISTSQEVNRE</sequence>
<organism evidence="1 2">
    <name type="scientific">Peptoniphilus lacrimalis 315-B</name>
    <dbReference type="NCBI Taxonomy" id="596330"/>
    <lineage>
        <taxon>Bacteria</taxon>
        <taxon>Bacillati</taxon>
        <taxon>Bacillota</taxon>
        <taxon>Tissierellia</taxon>
        <taxon>Tissierellales</taxon>
        <taxon>Peptoniphilaceae</taxon>
        <taxon>Peptoniphilus</taxon>
    </lineage>
</organism>
<accession>D1VT95</accession>
<comment type="caution">
    <text evidence="1">The sequence shown here is derived from an EMBL/GenBank/DDBJ whole genome shotgun (WGS) entry which is preliminary data.</text>
</comment>
<evidence type="ECO:0000313" key="1">
    <source>
        <dbReference type="EMBL" id="EFA90265.1"/>
    </source>
</evidence>
<dbReference type="AlphaFoldDB" id="D1VT95"/>
<dbReference type="RefSeq" id="WP_004824580.1">
    <property type="nucleotide sequence ID" value="NZ_ADDO01000034.1"/>
</dbReference>
<keyword evidence="2" id="KW-1185">Reference proteome</keyword>